<sequence length="271" mass="30549">MNLLTHYGPIEGFPADPFLRMQRVLQIAYGHGNFSLTIDADWLDTVDRLDEPHVLASIEDEYKRALEYWQKILPDHQFVGHKFGREDQPFGVWNNEDRLLSMRGAAAFAKSVMTSQGLLDLSEKMAVERLEAVLNPEQALRAFGYPSVAISPLSGRSALILYVSRGAYFKFCSTTTDYYVSAGYREEAVDAIILAVGEDFEKAPLTVDDAGKLCLYGPMLFGETNTRLDQALDLLQQVSAWWNAWHEADNPSEVADPPMEHIYSLLKGYMK</sequence>
<dbReference type="EMBL" id="LR797450">
    <property type="protein sequence ID" value="CAB4217109.1"/>
    <property type="molecule type" value="Genomic_DNA"/>
</dbReference>
<organism evidence="2">
    <name type="scientific">uncultured Caudovirales phage</name>
    <dbReference type="NCBI Taxonomy" id="2100421"/>
    <lineage>
        <taxon>Viruses</taxon>
        <taxon>Duplodnaviria</taxon>
        <taxon>Heunggongvirae</taxon>
        <taxon>Uroviricota</taxon>
        <taxon>Caudoviricetes</taxon>
        <taxon>Peduoviridae</taxon>
        <taxon>Maltschvirus</taxon>
        <taxon>Maltschvirus maltsch</taxon>
    </lineage>
</organism>
<proteinExistence type="predicted"/>
<dbReference type="EMBL" id="LR797197">
    <property type="protein sequence ID" value="CAB4193472.1"/>
    <property type="molecule type" value="Genomic_DNA"/>
</dbReference>
<accession>A0A6J5RC82</accession>
<dbReference type="EMBL" id="LR797075">
    <property type="protein sequence ID" value="CAB4185692.1"/>
    <property type="molecule type" value="Genomic_DNA"/>
</dbReference>
<name>A0A6J5RC82_9CAUD</name>
<gene>
    <name evidence="1" type="ORF">UFOVP1127_124</name>
    <name evidence="2" type="ORF">UFOVP1242_86</name>
    <name evidence="3" type="ORF">UFOVP1492_10</name>
    <name evidence="4" type="ORF">UFOVP1580_39</name>
</gene>
<protein>
    <submittedName>
        <fullName evidence="2">Uncharacterized protein</fullName>
    </submittedName>
</protein>
<reference evidence="2" key="1">
    <citation type="submission" date="2020-05" db="EMBL/GenBank/DDBJ databases">
        <authorList>
            <person name="Chiriac C."/>
            <person name="Salcher M."/>
            <person name="Ghai R."/>
            <person name="Kavagutti S V."/>
        </authorList>
    </citation>
    <scope>NUCLEOTIDE SEQUENCE</scope>
</reference>
<evidence type="ECO:0000313" key="4">
    <source>
        <dbReference type="EMBL" id="CAB5231225.1"/>
    </source>
</evidence>
<evidence type="ECO:0000313" key="2">
    <source>
        <dbReference type="EMBL" id="CAB4193472.1"/>
    </source>
</evidence>
<evidence type="ECO:0000313" key="3">
    <source>
        <dbReference type="EMBL" id="CAB4217109.1"/>
    </source>
</evidence>
<dbReference type="EMBL" id="LR798430">
    <property type="protein sequence ID" value="CAB5231225.1"/>
    <property type="molecule type" value="Genomic_DNA"/>
</dbReference>
<evidence type="ECO:0000313" key="1">
    <source>
        <dbReference type="EMBL" id="CAB4185692.1"/>
    </source>
</evidence>